<evidence type="ECO:0000313" key="2">
    <source>
        <dbReference type="EMBL" id="EGX54526.1"/>
    </source>
</evidence>
<dbReference type="InterPro" id="IPR048667">
    <property type="entry name" value="Imm5-like"/>
</dbReference>
<gene>
    <name evidence="2" type="ORF">SZN_37516</name>
</gene>
<keyword evidence="3" id="KW-1185">Reference proteome</keyword>
<name>G2GPN9_9ACTN</name>
<reference evidence="2 3" key="1">
    <citation type="submission" date="2011-08" db="EMBL/GenBank/DDBJ databases">
        <authorList>
            <person name="Lin Y."/>
            <person name="Hao X."/>
            <person name="Johnstone L."/>
            <person name="Miller S.J."/>
            <person name="Wei G."/>
            <person name="Rensing C."/>
        </authorList>
    </citation>
    <scope>NUCLEOTIDE SEQUENCE [LARGE SCALE GENOMIC DNA]</scope>
    <source>
        <strain evidence="2 3">K42</strain>
    </source>
</reference>
<dbReference type="Proteomes" id="UP000004217">
    <property type="component" value="Unassembled WGS sequence"/>
</dbReference>
<feature type="domain" description="Imm-5-like" evidence="1">
    <location>
        <begin position="13"/>
        <end position="146"/>
    </location>
</feature>
<evidence type="ECO:0000313" key="3">
    <source>
        <dbReference type="Proteomes" id="UP000004217"/>
    </source>
</evidence>
<dbReference type="AlphaFoldDB" id="G2GPN9"/>
<dbReference type="EMBL" id="AGBF01000410">
    <property type="protein sequence ID" value="EGX54526.1"/>
    <property type="molecule type" value="Genomic_DNA"/>
</dbReference>
<evidence type="ECO:0000259" key="1">
    <source>
        <dbReference type="Pfam" id="PF21805"/>
    </source>
</evidence>
<protein>
    <recommendedName>
        <fullName evidence="1">Imm-5-like domain-containing protein</fullName>
    </recommendedName>
</protein>
<comment type="caution">
    <text evidence="2">The sequence shown here is derived from an EMBL/GenBank/DDBJ whole genome shotgun (WGS) entry which is preliminary data.</text>
</comment>
<organism evidence="2 3">
    <name type="scientific">Streptomyces zinciresistens K42</name>
    <dbReference type="NCBI Taxonomy" id="700597"/>
    <lineage>
        <taxon>Bacteria</taxon>
        <taxon>Bacillati</taxon>
        <taxon>Actinomycetota</taxon>
        <taxon>Actinomycetes</taxon>
        <taxon>Kitasatosporales</taxon>
        <taxon>Streptomycetaceae</taxon>
        <taxon>Streptomyces</taxon>
    </lineage>
</organism>
<dbReference type="Pfam" id="PF21805">
    <property type="entry name" value="Imm5_like"/>
    <property type="match status" value="1"/>
</dbReference>
<proteinExistence type="predicted"/>
<accession>G2GPN9</accession>
<dbReference type="PATRIC" id="fig|700597.3.peg.7240"/>
<sequence>MAGMTQDSGEIELSTEDLREVARYAADCAEEVLPLFEDGHPGDDRPRAALEAARTFAGGARRTNLQRTAALAANRAAKEAVTEAARDAAIAAGHAAAAAYLHPLARPTQVRHILGAAAHAARAAELAAGGDPGVGAARLEQARRMAGPRLVAVLGRYPAAPAAGNRVARLMSALDTSLRGPGHTS</sequence>